<gene>
    <name evidence="1" type="ORF">XaplCFBP3122_20205</name>
</gene>
<evidence type="ECO:0000313" key="2">
    <source>
        <dbReference type="Proteomes" id="UP000238270"/>
    </source>
</evidence>
<organism evidence="1 2">
    <name type="scientific">Xanthomonas arboricola pv. populi</name>
    <dbReference type="NCBI Taxonomy" id="487823"/>
    <lineage>
        <taxon>Bacteria</taxon>
        <taxon>Pseudomonadati</taxon>
        <taxon>Pseudomonadota</taxon>
        <taxon>Gammaproteobacteria</taxon>
        <taxon>Lysobacterales</taxon>
        <taxon>Lysobacteraceae</taxon>
        <taxon>Xanthomonas</taxon>
    </lineage>
</organism>
<dbReference type="AlphaFoldDB" id="A0A2S6YZB4"/>
<comment type="caution">
    <text evidence="1">The sequence shown here is derived from an EMBL/GenBank/DDBJ whole genome shotgun (WGS) entry which is preliminary data.</text>
</comment>
<dbReference type="Proteomes" id="UP000238270">
    <property type="component" value="Unassembled WGS sequence"/>
</dbReference>
<proteinExistence type="predicted"/>
<sequence>MGVTAIRHVGDYLLTAHSIPCDGKFVPELLISRPGGITLHRCQLRNATFAEQSAAYDYAKRWMATCYVSSTGSVSAP</sequence>
<reference evidence="1 2" key="1">
    <citation type="submission" date="2016-08" db="EMBL/GenBank/DDBJ databases">
        <title>Evolution of the type three secretion system and type three effector repertoires in Xanthomonas.</title>
        <authorList>
            <person name="Merda D."/>
            <person name="Briand M."/>
            <person name="Bosis E."/>
            <person name="Rousseau C."/>
            <person name="Portier P."/>
            <person name="Jacques M.-A."/>
            <person name="Fischer-Le Saux M."/>
        </authorList>
    </citation>
    <scope>NUCLEOTIDE SEQUENCE [LARGE SCALE GENOMIC DNA]</scope>
    <source>
        <strain evidence="1 2">CFBP 3122</strain>
    </source>
</reference>
<evidence type="ECO:0000313" key="1">
    <source>
        <dbReference type="EMBL" id="PPT73521.1"/>
    </source>
</evidence>
<name>A0A2S6YZB4_9XANT</name>
<protein>
    <submittedName>
        <fullName evidence="1">Uncharacterized protein</fullName>
    </submittedName>
</protein>
<dbReference type="EMBL" id="MIGV01000046">
    <property type="protein sequence ID" value="PPT73521.1"/>
    <property type="molecule type" value="Genomic_DNA"/>
</dbReference>
<accession>A0A2S6YZB4</accession>